<reference evidence="2" key="1">
    <citation type="journal article" date="2022" name="bioRxiv">
        <title>Sequencing and chromosome-scale assembly of the giantPleurodeles waltlgenome.</title>
        <authorList>
            <person name="Brown T."/>
            <person name="Elewa A."/>
            <person name="Iarovenko S."/>
            <person name="Subramanian E."/>
            <person name="Araus A.J."/>
            <person name="Petzold A."/>
            <person name="Susuki M."/>
            <person name="Suzuki K.-i.T."/>
            <person name="Hayashi T."/>
            <person name="Toyoda A."/>
            <person name="Oliveira C."/>
            <person name="Osipova E."/>
            <person name="Leigh N.D."/>
            <person name="Simon A."/>
            <person name="Yun M.H."/>
        </authorList>
    </citation>
    <scope>NUCLEOTIDE SEQUENCE</scope>
    <source>
        <strain evidence="2">20211129_DDA</strain>
        <tissue evidence="2">Liver</tissue>
    </source>
</reference>
<feature type="compositionally biased region" description="Polar residues" evidence="1">
    <location>
        <begin position="1"/>
        <end position="12"/>
    </location>
</feature>
<feature type="region of interest" description="Disordered" evidence="1">
    <location>
        <begin position="1"/>
        <end position="33"/>
    </location>
</feature>
<evidence type="ECO:0000313" key="3">
    <source>
        <dbReference type="Proteomes" id="UP001066276"/>
    </source>
</evidence>
<dbReference type="Proteomes" id="UP001066276">
    <property type="component" value="Chromosome 5"/>
</dbReference>
<protein>
    <submittedName>
        <fullName evidence="2">Uncharacterized protein</fullName>
    </submittedName>
</protein>
<dbReference type="AlphaFoldDB" id="A0AAV7S4H3"/>
<sequence>MGQPKSSQQTRGDPSKGENDAPDPVQHRDEMALDSHTAMILAAMKDTKESPERKIKTMVTYVNLLREDNKKLADRVVDVESTLAQARPRTLCHDEKLAQLEKDSKVLRERMEDAEGRSHRNNV</sequence>
<proteinExistence type="predicted"/>
<evidence type="ECO:0000256" key="1">
    <source>
        <dbReference type="SAM" id="MobiDB-lite"/>
    </source>
</evidence>
<organism evidence="2 3">
    <name type="scientific">Pleurodeles waltl</name>
    <name type="common">Iberian ribbed newt</name>
    <dbReference type="NCBI Taxonomy" id="8319"/>
    <lineage>
        <taxon>Eukaryota</taxon>
        <taxon>Metazoa</taxon>
        <taxon>Chordata</taxon>
        <taxon>Craniata</taxon>
        <taxon>Vertebrata</taxon>
        <taxon>Euteleostomi</taxon>
        <taxon>Amphibia</taxon>
        <taxon>Batrachia</taxon>
        <taxon>Caudata</taxon>
        <taxon>Salamandroidea</taxon>
        <taxon>Salamandridae</taxon>
        <taxon>Pleurodelinae</taxon>
        <taxon>Pleurodeles</taxon>
    </lineage>
</organism>
<gene>
    <name evidence="2" type="ORF">NDU88_010605</name>
</gene>
<dbReference type="EMBL" id="JANPWB010000009">
    <property type="protein sequence ID" value="KAJ1157908.1"/>
    <property type="molecule type" value="Genomic_DNA"/>
</dbReference>
<evidence type="ECO:0000313" key="2">
    <source>
        <dbReference type="EMBL" id="KAJ1157908.1"/>
    </source>
</evidence>
<comment type="caution">
    <text evidence="2">The sequence shown here is derived from an EMBL/GenBank/DDBJ whole genome shotgun (WGS) entry which is preliminary data.</text>
</comment>
<feature type="compositionally biased region" description="Basic and acidic residues" evidence="1">
    <location>
        <begin position="13"/>
        <end position="33"/>
    </location>
</feature>
<name>A0AAV7S4H3_PLEWA</name>
<accession>A0AAV7S4H3</accession>
<keyword evidence="3" id="KW-1185">Reference proteome</keyword>